<reference evidence="2 3" key="1">
    <citation type="submission" date="2019-10" db="EMBL/GenBank/DDBJ databases">
        <title>Nonomuraea sp. nov., isolated from Phyllanthus amarus.</title>
        <authorList>
            <person name="Klykleung N."/>
            <person name="Tanasupawat S."/>
        </authorList>
    </citation>
    <scope>NUCLEOTIDE SEQUENCE [LARGE SCALE GENOMIC DNA]</scope>
    <source>
        <strain evidence="2 3">PA1-10</strain>
    </source>
</reference>
<accession>A0A5C4VZP2</accession>
<organism evidence="2 3">
    <name type="scientific">Nonomuraea phyllanthi</name>
    <dbReference type="NCBI Taxonomy" id="2219224"/>
    <lineage>
        <taxon>Bacteria</taxon>
        <taxon>Bacillati</taxon>
        <taxon>Actinomycetota</taxon>
        <taxon>Actinomycetes</taxon>
        <taxon>Streptosporangiales</taxon>
        <taxon>Streptosporangiaceae</taxon>
        <taxon>Nonomuraea</taxon>
    </lineage>
</organism>
<keyword evidence="3" id="KW-1185">Reference proteome</keyword>
<dbReference type="InterPro" id="IPR049349">
    <property type="entry name" value="DUF2264_N"/>
</dbReference>
<dbReference type="AlphaFoldDB" id="A0A5C4VZP2"/>
<sequence>MPDSAAHTAPTTSELLASRYVGRTTPLTAVAKPAYLRRRKPGNRLLGGVVRADHPRDHWVKVADGLLDAVTPYATPGFAQYRLPGRTSWAGPESDGLEGFARTFLIAAFRLAGDPANAPATLLERYAEGLAHGTDPGHEHAWPPIADGHQTIVEAASIAIALHETRPLLFDRLDPDVRERVVTWLGGIVGKHAWPCNWVLFKVIVEQFLAGVGGPYDQGEIDRHLADVERWYVGDGWYTDGAGQNYDYYCGWAIHLYTLWWARMSGADATVYKERLRTFLDGYRHFFAPDGAPMHQGRSLTYRMASLAPLWLGTLFDASPIEPGTTRLMAGRTLDHFAAHGAPDERGLLTLGWHRPYLPMTQGYSGPASPYWASKGFLGLLLGPDHPVWSAPATEPRDGDLALALPAPGWLLHRTDGVTRLVNHGSDGNDPDSAKDDPHYTKLGYSTHTAPETGPGGRAENIDNHVTVLLPDGRATRRRRIERIGIADGFAASRYTDGEVVVESASVLDGPWEVRVHRVTAPAGSVVREGGHALASGEPCDVALDGLTASVSATLTSEITGLHGWRTAQAALRQDENAYGPHSATPFLVGTHPGRHAIFVSAVRLDRGSPAQAPDIRVEGDRVSWNDAAGSRVSVTLGREPSYARNRSVGDRVVWTG</sequence>
<gene>
    <name evidence="2" type="ORF">FH608_033200</name>
</gene>
<dbReference type="PANTHER" id="PTHR35339">
    <property type="entry name" value="LINALOOL DEHYDRATASE_ISOMERASE DOMAIN-CONTAINING PROTEIN"/>
    <property type="match status" value="1"/>
</dbReference>
<evidence type="ECO:0000259" key="1">
    <source>
        <dbReference type="Pfam" id="PF10022"/>
    </source>
</evidence>
<dbReference type="OrthoDB" id="9813465at2"/>
<dbReference type="InterPro" id="IPR016624">
    <property type="entry name" value="UCP014753"/>
</dbReference>
<dbReference type="PANTHER" id="PTHR35339:SF4">
    <property type="entry name" value="LINALOOL DEHYDRATASE_ISOMERASE DOMAIN-CONTAINING PROTEIN"/>
    <property type="match status" value="1"/>
</dbReference>
<comment type="caution">
    <text evidence="2">The sequence shown here is derived from an EMBL/GenBank/DDBJ whole genome shotgun (WGS) entry which is preliminary data.</text>
</comment>
<dbReference type="Pfam" id="PF10022">
    <property type="entry name" value="DUF2264"/>
    <property type="match status" value="1"/>
</dbReference>
<dbReference type="Proteomes" id="UP000312512">
    <property type="component" value="Unassembled WGS sequence"/>
</dbReference>
<dbReference type="EMBL" id="VDLX02000014">
    <property type="protein sequence ID" value="KAB8190906.1"/>
    <property type="molecule type" value="Genomic_DNA"/>
</dbReference>
<proteinExistence type="predicted"/>
<evidence type="ECO:0000313" key="3">
    <source>
        <dbReference type="Proteomes" id="UP000312512"/>
    </source>
</evidence>
<name>A0A5C4VZP2_9ACTN</name>
<evidence type="ECO:0000313" key="2">
    <source>
        <dbReference type="EMBL" id="KAB8190906.1"/>
    </source>
</evidence>
<protein>
    <submittedName>
        <fullName evidence="2">DUF2264 domain-containing protein</fullName>
    </submittedName>
</protein>
<feature type="domain" description="DUF2264" evidence="1">
    <location>
        <begin position="56"/>
        <end position="394"/>
    </location>
</feature>